<feature type="compositionally biased region" description="Basic and acidic residues" evidence="2">
    <location>
        <begin position="184"/>
        <end position="195"/>
    </location>
</feature>
<dbReference type="SUPFAM" id="SSF55550">
    <property type="entry name" value="SH2 domain"/>
    <property type="match status" value="1"/>
</dbReference>
<organism evidence="4 5">
    <name type="scientific">Meloidogyne graminicola</name>
    <dbReference type="NCBI Taxonomy" id="189291"/>
    <lineage>
        <taxon>Eukaryota</taxon>
        <taxon>Metazoa</taxon>
        <taxon>Ecdysozoa</taxon>
        <taxon>Nematoda</taxon>
        <taxon>Chromadorea</taxon>
        <taxon>Rhabditida</taxon>
        <taxon>Tylenchina</taxon>
        <taxon>Tylenchomorpha</taxon>
        <taxon>Tylenchoidea</taxon>
        <taxon>Meloidogynidae</taxon>
        <taxon>Meloidogyninae</taxon>
        <taxon>Meloidogyne</taxon>
    </lineage>
</organism>
<feature type="compositionally biased region" description="Basic and acidic residues" evidence="2">
    <location>
        <begin position="211"/>
        <end position="223"/>
    </location>
</feature>
<feature type="domain" description="SH2" evidence="3">
    <location>
        <begin position="47"/>
        <end position="144"/>
    </location>
</feature>
<sequence length="233" mass="26561">SSSTLNVNLHRTTGLLLVNVPARLHICSIANSLRRMENEKALWELPYYHGLLPREDSNAMLKQNGEFLIRMSEENAGDARTFVLSVVYGNIKHYLFREENGKISIDFKKDNKGYRSIADFVNCHMQSRQSVCSVIMGERMEFHSDAPTEFKDFVTRNVWNGDADERAGMTQVLHWFDNNIKRVSDSQRSRMDGSKGDGSSKPSRPTQKEGTTAKDRSGKEKSAKDKKKGQRKK</sequence>
<dbReference type="InterPro" id="IPR035849">
    <property type="entry name" value="Fes/Fps/Fer_SH2"/>
</dbReference>
<evidence type="ECO:0000313" key="5">
    <source>
        <dbReference type="Proteomes" id="UP000605970"/>
    </source>
</evidence>
<gene>
    <name evidence="4" type="ORF">Mgra_00009800</name>
</gene>
<keyword evidence="5" id="KW-1185">Reference proteome</keyword>
<keyword evidence="1" id="KW-0727">SH2 domain</keyword>
<dbReference type="InterPro" id="IPR036860">
    <property type="entry name" value="SH2_dom_sf"/>
</dbReference>
<evidence type="ECO:0000259" key="3">
    <source>
        <dbReference type="PROSITE" id="PS50001"/>
    </source>
</evidence>
<evidence type="ECO:0000313" key="4">
    <source>
        <dbReference type="EMBL" id="KAF7626035.1"/>
    </source>
</evidence>
<feature type="compositionally biased region" description="Basic residues" evidence="2">
    <location>
        <begin position="224"/>
        <end position="233"/>
    </location>
</feature>
<dbReference type="Gene3D" id="3.30.505.10">
    <property type="entry name" value="SH2 domain"/>
    <property type="match status" value="1"/>
</dbReference>
<comment type="caution">
    <text evidence="4">The sequence shown here is derived from an EMBL/GenBank/DDBJ whole genome shotgun (WGS) entry which is preliminary data.</text>
</comment>
<feature type="region of interest" description="Disordered" evidence="2">
    <location>
        <begin position="184"/>
        <end position="233"/>
    </location>
</feature>
<dbReference type="Pfam" id="PF00017">
    <property type="entry name" value="SH2"/>
    <property type="match status" value="1"/>
</dbReference>
<dbReference type="PROSITE" id="PS50001">
    <property type="entry name" value="SH2"/>
    <property type="match status" value="1"/>
</dbReference>
<dbReference type="Proteomes" id="UP000605970">
    <property type="component" value="Unassembled WGS sequence"/>
</dbReference>
<dbReference type="OrthoDB" id="3256376at2759"/>
<dbReference type="EMBL" id="JABEBT010000184">
    <property type="protein sequence ID" value="KAF7626035.1"/>
    <property type="molecule type" value="Genomic_DNA"/>
</dbReference>
<name>A0A8S9ZBS6_9BILA</name>
<dbReference type="AlphaFoldDB" id="A0A8S9ZBS6"/>
<evidence type="ECO:0000256" key="1">
    <source>
        <dbReference type="PROSITE-ProRule" id="PRU00191"/>
    </source>
</evidence>
<proteinExistence type="predicted"/>
<accession>A0A8S9ZBS6</accession>
<dbReference type="CDD" id="cd10361">
    <property type="entry name" value="SH2_Fps_family"/>
    <property type="match status" value="1"/>
</dbReference>
<dbReference type="SMART" id="SM00252">
    <property type="entry name" value="SH2"/>
    <property type="match status" value="1"/>
</dbReference>
<evidence type="ECO:0000256" key="2">
    <source>
        <dbReference type="SAM" id="MobiDB-lite"/>
    </source>
</evidence>
<dbReference type="InterPro" id="IPR000980">
    <property type="entry name" value="SH2"/>
</dbReference>
<reference evidence="4" key="1">
    <citation type="journal article" date="2020" name="Ecol. Evol.">
        <title>Genome structure and content of the rice root-knot nematode (Meloidogyne graminicola).</title>
        <authorList>
            <person name="Phan N.T."/>
            <person name="Danchin E.G.J."/>
            <person name="Klopp C."/>
            <person name="Perfus-Barbeoch L."/>
            <person name="Kozlowski D.K."/>
            <person name="Koutsovoulos G.D."/>
            <person name="Lopez-Roques C."/>
            <person name="Bouchez O."/>
            <person name="Zahm M."/>
            <person name="Besnard G."/>
            <person name="Bellafiore S."/>
        </authorList>
    </citation>
    <scope>NUCLEOTIDE SEQUENCE</scope>
    <source>
        <strain evidence="4">VN-18</strain>
    </source>
</reference>
<feature type="non-terminal residue" evidence="4">
    <location>
        <position position="233"/>
    </location>
</feature>
<protein>
    <recommendedName>
        <fullName evidence="3">SH2 domain-containing protein</fullName>
    </recommendedName>
</protein>